<dbReference type="EMBL" id="CAEZTG010000140">
    <property type="protein sequence ID" value="CAB4574060.1"/>
    <property type="molecule type" value="Genomic_DNA"/>
</dbReference>
<evidence type="ECO:0000313" key="1">
    <source>
        <dbReference type="EMBL" id="CAB4574060.1"/>
    </source>
</evidence>
<evidence type="ECO:0000313" key="2">
    <source>
        <dbReference type="EMBL" id="CAB4648103.1"/>
    </source>
</evidence>
<proteinExistence type="predicted"/>
<accession>A0A6J6KI02</accession>
<name>A0A6J6KI02_9ZZZZ</name>
<protein>
    <submittedName>
        <fullName evidence="2">Unannotated protein</fullName>
    </submittedName>
</protein>
<gene>
    <name evidence="1" type="ORF">UFOPK1603_01346</name>
    <name evidence="2" type="ORF">UFOPK2143_01109</name>
</gene>
<reference evidence="2" key="1">
    <citation type="submission" date="2020-05" db="EMBL/GenBank/DDBJ databases">
        <authorList>
            <person name="Chiriac C."/>
            <person name="Salcher M."/>
            <person name="Ghai R."/>
            <person name="Kavagutti S V."/>
        </authorList>
    </citation>
    <scope>NUCLEOTIDE SEQUENCE</scope>
</reference>
<dbReference type="EMBL" id="CAEZVV010000070">
    <property type="protein sequence ID" value="CAB4648103.1"/>
    <property type="molecule type" value="Genomic_DNA"/>
</dbReference>
<dbReference type="AlphaFoldDB" id="A0A6J6KI02"/>
<organism evidence="2">
    <name type="scientific">freshwater metagenome</name>
    <dbReference type="NCBI Taxonomy" id="449393"/>
    <lineage>
        <taxon>unclassified sequences</taxon>
        <taxon>metagenomes</taxon>
        <taxon>ecological metagenomes</taxon>
    </lineage>
</organism>
<sequence length="56" mass="6448">MHLQISQPTFNCGKAVFVDLELSAHGLERKQFKHLAEFKSIAHRIEQRSNCIGNLR</sequence>